<dbReference type="Pfam" id="PF00501">
    <property type="entry name" value="AMP-binding"/>
    <property type="match status" value="1"/>
</dbReference>
<dbReference type="OrthoDB" id="429813at2759"/>
<dbReference type="GO" id="GO:0006631">
    <property type="term" value="P:fatty acid metabolic process"/>
    <property type="evidence" value="ECO:0007669"/>
    <property type="project" value="TreeGrafter"/>
</dbReference>
<proteinExistence type="inferred from homology"/>
<dbReference type="InterPro" id="IPR000873">
    <property type="entry name" value="AMP-dep_synth/lig_dom"/>
</dbReference>
<sequence length="290" mass="31422">MDKVLSLNQLIADRVREHPDLQILAIPDKNFNYTTYTTAELDAAASLLANYLRDTGALPGRAKGDATSRLTVGLLGVSNIDYVVTEMALYRMGYCVLFLSPNNSPPAIAHLLTITNASHIIVQDTLLPSATTALTHLAVPSSVSIIHQPPSNVFGPDARFLLPVTIIHSSSSTGFPKPIIATNKAAVGNCIMNFNLTSLTTLPLYHVRLVHFLHDMMLNSHSTLLQGHGHSNLYRAWYAATPLYLFPTGSIPLTSANIIKLLSQAQDIQALYGVPFALKLLAETPEVSKS</sequence>
<comment type="caution">
    <text evidence="3">The sequence shown here is derived from an EMBL/GenBank/DDBJ whole genome shotgun (WGS) entry which is preliminary data.</text>
</comment>
<accession>A0A8I3AAN6</accession>
<dbReference type="AlphaFoldDB" id="A0A8I3AAN6"/>
<keyword evidence="4" id="KW-1185">Reference proteome</keyword>
<feature type="domain" description="AMP-dependent synthetase/ligase" evidence="2">
    <location>
        <begin position="13"/>
        <end position="210"/>
    </location>
</feature>
<dbReference type="EMBL" id="JAGFBS010000007">
    <property type="protein sequence ID" value="KAG6378293.1"/>
    <property type="molecule type" value="Genomic_DNA"/>
</dbReference>
<dbReference type="GO" id="GO:0031956">
    <property type="term" value="F:medium-chain fatty acid-CoA ligase activity"/>
    <property type="evidence" value="ECO:0007669"/>
    <property type="project" value="TreeGrafter"/>
</dbReference>
<dbReference type="PANTHER" id="PTHR43201">
    <property type="entry name" value="ACYL-COA SYNTHETASE"/>
    <property type="match status" value="1"/>
</dbReference>
<comment type="similarity">
    <text evidence="1">Belongs to the ATP-dependent AMP-binding enzyme family.</text>
</comment>
<dbReference type="Gene3D" id="3.40.50.12780">
    <property type="entry name" value="N-terminal domain of ligase-like"/>
    <property type="match status" value="1"/>
</dbReference>
<organism evidence="3 4">
    <name type="scientific">Boletus reticuloceps</name>
    <dbReference type="NCBI Taxonomy" id="495285"/>
    <lineage>
        <taxon>Eukaryota</taxon>
        <taxon>Fungi</taxon>
        <taxon>Dikarya</taxon>
        <taxon>Basidiomycota</taxon>
        <taxon>Agaricomycotina</taxon>
        <taxon>Agaricomycetes</taxon>
        <taxon>Agaricomycetidae</taxon>
        <taxon>Boletales</taxon>
        <taxon>Boletineae</taxon>
        <taxon>Boletaceae</taxon>
        <taxon>Boletoideae</taxon>
        <taxon>Boletus</taxon>
    </lineage>
</organism>
<protein>
    <recommendedName>
        <fullName evidence="2">AMP-dependent synthetase/ligase domain-containing protein</fullName>
    </recommendedName>
</protein>
<dbReference type="Proteomes" id="UP000683000">
    <property type="component" value="Unassembled WGS sequence"/>
</dbReference>
<evidence type="ECO:0000313" key="3">
    <source>
        <dbReference type="EMBL" id="KAG6378293.1"/>
    </source>
</evidence>
<evidence type="ECO:0000259" key="2">
    <source>
        <dbReference type="Pfam" id="PF00501"/>
    </source>
</evidence>
<dbReference type="PANTHER" id="PTHR43201:SF8">
    <property type="entry name" value="ACYL-COA SYNTHETASE FAMILY MEMBER 3"/>
    <property type="match status" value="1"/>
</dbReference>
<dbReference type="InterPro" id="IPR042099">
    <property type="entry name" value="ANL_N_sf"/>
</dbReference>
<reference evidence="3" key="1">
    <citation type="submission" date="2021-03" db="EMBL/GenBank/DDBJ databases">
        <title>Evolutionary innovations through gain and loss of genes in the ectomycorrhizal Boletales.</title>
        <authorList>
            <person name="Wu G."/>
            <person name="Miyauchi S."/>
            <person name="Morin E."/>
            <person name="Yang Z.-L."/>
            <person name="Xu J."/>
            <person name="Martin F.M."/>
        </authorList>
    </citation>
    <scope>NUCLEOTIDE SEQUENCE</scope>
    <source>
        <strain evidence="3">BR01</strain>
    </source>
</reference>
<evidence type="ECO:0000313" key="4">
    <source>
        <dbReference type="Proteomes" id="UP000683000"/>
    </source>
</evidence>
<evidence type="ECO:0000256" key="1">
    <source>
        <dbReference type="ARBA" id="ARBA00006432"/>
    </source>
</evidence>
<name>A0A8I3AAN6_9AGAM</name>
<dbReference type="SUPFAM" id="SSF56801">
    <property type="entry name" value="Acetyl-CoA synthetase-like"/>
    <property type="match status" value="1"/>
</dbReference>
<gene>
    <name evidence="3" type="ORF">JVT61DRAFT_14008</name>
</gene>